<dbReference type="GO" id="GO:0031965">
    <property type="term" value="C:nuclear membrane"/>
    <property type="evidence" value="ECO:0007669"/>
    <property type="project" value="UniProtKB-SubCell"/>
</dbReference>
<dbReference type="Pfam" id="PF08660">
    <property type="entry name" value="Alg14"/>
    <property type="match status" value="2"/>
</dbReference>
<comment type="function">
    <text evidence="11">Involved in protein N-glycosylation. Essential for the second step of the dolichol-linked oligosaccharide pathway. Anchors the catalytic subunit ALG13 to the ER.</text>
</comment>
<protein>
    <recommendedName>
        <fullName evidence="5 11">UDP-N-acetylglucosamine transferase subunit ALG14</fullName>
    </recommendedName>
    <alternativeName>
        <fullName evidence="10 11">Asparagine-linked glycosylation protein 14</fullName>
    </alternativeName>
</protein>
<keyword evidence="12" id="KW-0732">Signal</keyword>
<feature type="chain" id="PRO_5043394342" description="UDP-N-acetylglucosamine transferase subunit ALG14" evidence="12">
    <location>
        <begin position="21"/>
        <end position="194"/>
    </location>
</feature>
<comment type="subunit">
    <text evidence="4 11">Heterodimer with ALG13 to form a functional enzyme.</text>
</comment>
<dbReference type="Proteomes" id="UP001050691">
    <property type="component" value="Unassembled WGS sequence"/>
</dbReference>
<evidence type="ECO:0000256" key="3">
    <source>
        <dbReference type="ARBA" id="ARBA00009731"/>
    </source>
</evidence>
<comment type="caution">
    <text evidence="13">The sequence shown here is derived from an EMBL/GenBank/DDBJ whole genome shotgun (WGS) entry which is preliminary data.</text>
</comment>
<keyword evidence="7 11" id="KW-0256">Endoplasmic reticulum</keyword>
<comment type="subcellular location">
    <subcellularLocation>
        <location evidence="1 11">Endoplasmic reticulum membrane</location>
        <topology evidence="1 11">Single-pass membrane protein</topology>
    </subcellularLocation>
    <subcellularLocation>
        <location evidence="2">Nucleus membrane</location>
        <topology evidence="2">Single-pass membrane protein</topology>
    </subcellularLocation>
</comment>
<accession>A0AAV5A258</accession>
<dbReference type="PANTHER" id="PTHR12154:SF4">
    <property type="entry name" value="UDP-N-ACETYLGLUCOSAMINE TRANSFERASE SUBUNIT ALG14 HOMOLOG"/>
    <property type="match status" value="1"/>
</dbReference>
<keyword evidence="6" id="KW-0812">Transmembrane</keyword>
<evidence type="ECO:0000256" key="12">
    <source>
        <dbReference type="SAM" id="SignalP"/>
    </source>
</evidence>
<dbReference type="Gene3D" id="3.40.50.2000">
    <property type="entry name" value="Glycogen Phosphorylase B"/>
    <property type="match status" value="1"/>
</dbReference>
<dbReference type="GO" id="GO:0006488">
    <property type="term" value="P:dolichol-linked oligosaccharide biosynthetic process"/>
    <property type="evidence" value="ECO:0007669"/>
    <property type="project" value="InterPro"/>
</dbReference>
<evidence type="ECO:0000313" key="14">
    <source>
        <dbReference type="Proteomes" id="UP001050691"/>
    </source>
</evidence>
<proteinExistence type="inferred from homology"/>
<dbReference type="GO" id="GO:0004577">
    <property type="term" value="F:N-acetylglucosaminyldiphosphodolichol N-acetylglucosaminyltransferase activity"/>
    <property type="evidence" value="ECO:0007669"/>
    <property type="project" value="TreeGrafter"/>
</dbReference>
<evidence type="ECO:0000256" key="4">
    <source>
        <dbReference type="ARBA" id="ARBA00011335"/>
    </source>
</evidence>
<evidence type="ECO:0000256" key="2">
    <source>
        <dbReference type="ARBA" id="ARBA00004590"/>
    </source>
</evidence>
<evidence type="ECO:0000256" key="6">
    <source>
        <dbReference type="ARBA" id="ARBA00022692"/>
    </source>
</evidence>
<evidence type="ECO:0000256" key="1">
    <source>
        <dbReference type="ARBA" id="ARBA00004389"/>
    </source>
</evidence>
<reference evidence="13" key="1">
    <citation type="submission" date="2021-10" db="EMBL/GenBank/DDBJ databases">
        <title>De novo Genome Assembly of Clathrus columnatus (Basidiomycota, Fungi) Using Illumina and Nanopore Sequence Data.</title>
        <authorList>
            <person name="Ogiso-Tanaka E."/>
            <person name="Itagaki H."/>
            <person name="Hosoya T."/>
            <person name="Hosaka K."/>
        </authorList>
    </citation>
    <scope>NUCLEOTIDE SEQUENCE</scope>
    <source>
        <strain evidence="13">MO-923</strain>
    </source>
</reference>
<feature type="signal peptide" evidence="12">
    <location>
        <begin position="1"/>
        <end position="20"/>
    </location>
</feature>
<dbReference type="InterPro" id="IPR013969">
    <property type="entry name" value="Oligosacch_biosynth_Alg14"/>
</dbReference>
<comment type="similarity">
    <text evidence="3 11">Belongs to the ALG14 family.</text>
</comment>
<dbReference type="GO" id="GO:0043541">
    <property type="term" value="C:UDP-N-acetylglucosamine transferase complex"/>
    <property type="evidence" value="ECO:0007669"/>
    <property type="project" value="TreeGrafter"/>
</dbReference>
<keyword evidence="14" id="KW-1185">Reference proteome</keyword>
<name>A0AAV5A258_9AGAM</name>
<evidence type="ECO:0000256" key="8">
    <source>
        <dbReference type="ARBA" id="ARBA00022989"/>
    </source>
</evidence>
<dbReference type="EMBL" id="BPWL01000001">
    <property type="protein sequence ID" value="GJJ06666.1"/>
    <property type="molecule type" value="Genomic_DNA"/>
</dbReference>
<dbReference type="AlphaFoldDB" id="A0AAV5A258"/>
<evidence type="ECO:0000313" key="13">
    <source>
        <dbReference type="EMBL" id="GJJ06666.1"/>
    </source>
</evidence>
<evidence type="ECO:0000256" key="5">
    <source>
        <dbReference type="ARBA" id="ARBA00017467"/>
    </source>
</evidence>
<keyword evidence="9" id="KW-0472">Membrane</keyword>
<evidence type="ECO:0000256" key="10">
    <source>
        <dbReference type="ARBA" id="ARBA00032062"/>
    </source>
</evidence>
<evidence type="ECO:0000256" key="9">
    <source>
        <dbReference type="ARBA" id="ARBA00023136"/>
    </source>
</evidence>
<organism evidence="13 14">
    <name type="scientific">Clathrus columnatus</name>
    <dbReference type="NCBI Taxonomy" id="1419009"/>
    <lineage>
        <taxon>Eukaryota</taxon>
        <taxon>Fungi</taxon>
        <taxon>Dikarya</taxon>
        <taxon>Basidiomycota</taxon>
        <taxon>Agaricomycotina</taxon>
        <taxon>Agaricomycetes</taxon>
        <taxon>Phallomycetidae</taxon>
        <taxon>Phallales</taxon>
        <taxon>Clathraceae</taxon>
        <taxon>Clathrus</taxon>
    </lineage>
</organism>
<sequence length="194" mass="21585">MIVWLVLCFCLAVIVRIIQLKPPYNGKKLPRKKSPTRHLAVFLGSGGHTSEALALLSSLNFEKYTSRTYFVSDGDNLSIERAMALEANKTNAVTHFDIIKIPRARKVHQSLMTTPSLRKSYPDVLILNGPGTCVMLCIAVYVGRFFMIQTPIVLYIESFARVKSLSLSGKLLRPFVDSGKSYLQMADEESITAG</sequence>
<gene>
    <name evidence="11" type="primary">ALG14</name>
    <name evidence="13" type="ORF">Clacol_000861</name>
</gene>
<dbReference type="PANTHER" id="PTHR12154">
    <property type="entry name" value="GLYCOSYL TRANSFERASE-RELATED"/>
    <property type="match status" value="1"/>
</dbReference>
<evidence type="ECO:0000256" key="11">
    <source>
        <dbReference type="RuleBase" id="RU362127"/>
    </source>
</evidence>
<keyword evidence="8" id="KW-1133">Transmembrane helix</keyword>
<evidence type="ECO:0000256" key="7">
    <source>
        <dbReference type="ARBA" id="ARBA00022824"/>
    </source>
</evidence>